<dbReference type="InterPro" id="IPR011006">
    <property type="entry name" value="CheY-like_superfamily"/>
</dbReference>
<keyword evidence="1" id="KW-0597">Phosphoprotein</keyword>
<reference evidence="9" key="1">
    <citation type="submission" date="2018-06" db="EMBL/GenBank/DDBJ databases">
        <authorList>
            <person name="Zhirakovskaya E."/>
        </authorList>
    </citation>
    <scope>NUCLEOTIDE SEQUENCE</scope>
</reference>
<dbReference type="CDD" id="cd00009">
    <property type="entry name" value="AAA"/>
    <property type="match status" value="1"/>
</dbReference>
<dbReference type="PROSITE" id="PS00688">
    <property type="entry name" value="SIGMA54_INTERACT_3"/>
    <property type="match status" value="1"/>
</dbReference>
<organism evidence="9">
    <name type="scientific">hydrothermal vent metagenome</name>
    <dbReference type="NCBI Taxonomy" id="652676"/>
    <lineage>
        <taxon>unclassified sequences</taxon>
        <taxon>metagenomes</taxon>
        <taxon>ecological metagenomes</taxon>
    </lineage>
</organism>
<dbReference type="Pfam" id="PF25601">
    <property type="entry name" value="AAA_lid_14"/>
    <property type="match status" value="1"/>
</dbReference>
<dbReference type="InterPro" id="IPR025944">
    <property type="entry name" value="Sigma_54_int_dom_CS"/>
</dbReference>
<dbReference type="FunFam" id="3.40.50.2300:FF:000018">
    <property type="entry name" value="DNA-binding transcriptional regulator NtrC"/>
    <property type="match status" value="1"/>
</dbReference>
<evidence type="ECO:0000259" key="8">
    <source>
        <dbReference type="PROSITE" id="PS50110"/>
    </source>
</evidence>
<evidence type="ECO:0000256" key="4">
    <source>
        <dbReference type="ARBA" id="ARBA00023015"/>
    </source>
</evidence>
<dbReference type="InterPro" id="IPR025943">
    <property type="entry name" value="Sigma_54_int_dom_ATP-bd_2"/>
</dbReference>
<dbReference type="InterPro" id="IPR027417">
    <property type="entry name" value="P-loop_NTPase"/>
</dbReference>
<proteinExistence type="predicted"/>
<dbReference type="InterPro" id="IPR002078">
    <property type="entry name" value="Sigma_54_int"/>
</dbReference>
<dbReference type="PANTHER" id="PTHR32071">
    <property type="entry name" value="TRANSCRIPTIONAL REGULATORY PROTEIN"/>
    <property type="match status" value="1"/>
</dbReference>
<dbReference type="Gene3D" id="3.40.50.300">
    <property type="entry name" value="P-loop containing nucleotide triphosphate hydrolases"/>
    <property type="match status" value="1"/>
</dbReference>
<dbReference type="EMBL" id="UOFW01000234">
    <property type="protein sequence ID" value="VAX08111.1"/>
    <property type="molecule type" value="Genomic_DNA"/>
</dbReference>
<evidence type="ECO:0000256" key="2">
    <source>
        <dbReference type="ARBA" id="ARBA00022741"/>
    </source>
</evidence>
<dbReference type="GO" id="GO:0005524">
    <property type="term" value="F:ATP binding"/>
    <property type="evidence" value="ECO:0007669"/>
    <property type="project" value="UniProtKB-KW"/>
</dbReference>
<dbReference type="InterPro" id="IPR003593">
    <property type="entry name" value="AAA+_ATPase"/>
</dbReference>
<dbReference type="InterPro" id="IPR009057">
    <property type="entry name" value="Homeodomain-like_sf"/>
</dbReference>
<evidence type="ECO:0000256" key="1">
    <source>
        <dbReference type="ARBA" id="ARBA00022553"/>
    </source>
</evidence>
<dbReference type="Pfam" id="PF00072">
    <property type="entry name" value="Response_reg"/>
    <property type="match status" value="1"/>
</dbReference>
<evidence type="ECO:0000259" key="7">
    <source>
        <dbReference type="PROSITE" id="PS50045"/>
    </source>
</evidence>
<feature type="domain" description="Response regulatory" evidence="8">
    <location>
        <begin position="4"/>
        <end position="120"/>
    </location>
</feature>
<keyword evidence="5" id="KW-0238">DNA-binding</keyword>
<dbReference type="PANTHER" id="PTHR32071:SF17">
    <property type="entry name" value="TRANSCRIPTIONAL REGULATOR (NTRC FAMILY)"/>
    <property type="match status" value="1"/>
</dbReference>
<dbReference type="FunFam" id="3.40.50.300:FF:000006">
    <property type="entry name" value="DNA-binding transcriptional regulator NtrC"/>
    <property type="match status" value="1"/>
</dbReference>
<dbReference type="Gene3D" id="3.40.50.2300">
    <property type="match status" value="1"/>
</dbReference>
<dbReference type="PROSITE" id="PS50045">
    <property type="entry name" value="SIGMA54_INTERACT_4"/>
    <property type="match status" value="1"/>
</dbReference>
<dbReference type="Pfam" id="PF00158">
    <property type="entry name" value="Sigma54_activat"/>
    <property type="match status" value="1"/>
</dbReference>
<dbReference type="PROSITE" id="PS00676">
    <property type="entry name" value="SIGMA54_INTERACT_2"/>
    <property type="match status" value="1"/>
</dbReference>
<accession>A0A3B1B1Y8</accession>
<dbReference type="InterPro" id="IPR001789">
    <property type="entry name" value="Sig_transdc_resp-reg_receiver"/>
</dbReference>
<dbReference type="SUPFAM" id="SSF46689">
    <property type="entry name" value="Homeodomain-like"/>
    <property type="match status" value="1"/>
</dbReference>
<dbReference type="InterPro" id="IPR002197">
    <property type="entry name" value="HTH_Fis"/>
</dbReference>
<keyword evidence="4" id="KW-0805">Transcription regulation</keyword>
<keyword evidence="3" id="KW-0067">ATP-binding</keyword>
<feature type="domain" description="Sigma-54 factor interaction" evidence="7">
    <location>
        <begin position="142"/>
        <end position="367"/>
    </location>
</feature>
<dbReference type="Gene3D" id="1.10.10.60">
    <property type="entry name" value="Homeodomain-like"/>
    <property type="match status" value="1"/>
</dbReference>
<name>A0A3B1B1Y8_9ZZZZ</name>
<dbReference type="Pfam" id="PF02954">
    <property type="entry name" value="HTH_8"/>
    <property type="match status" value="1"/>
</dbReference>
<dbReference type="PROSITE" id="PS50110">
    <property type="entry name" value="RESPONSE_REGULATORY"/>
    <property type="match status" value="1"/>
</dbReference>
<dbReference type="InterPro" id="IPR058031">
    <property type="entry name" value="AAA_lid_NorR"/>
</dbReference>
<keyword evidence="6" id="KW-0804">Transcription</keyword>
<dbReference type="GO" id="GO:0000160">
    <property type="term" value="P:phosphorelay signal transduction system"/>
    <property type="evidence" value="ECO:0007669"/>
    <property type="project" value="InterPro"/>
</dbReference>
<dbReference type="SMART" id="SM00382">
    <property type="entry name" value="AAA"/>
    <property type="match status" value="1"/>
</dbReference>
<sequence length="466" mass="51873">MALDILVVDDEADIRDLISGILDDEGYETRTAKDSDSTLLEIEARRPSLIILDIWLQGSRLDGLELLEIIKKIHIDLPVIIISGHGNIETAVSAIKLGAYDFISKPFETDKLLILVERATEVDRLRRENTELKEKMGFDVQLTGSSSAINLVRNTIDKVAPSGSRVLISGPPGSGKEVVARLIHKQSKRAKGAFVVINAASISADNMENELFGIEEDGEIKKTGVFEQAHGGTLFIDEVADMPQNTQAKILRILTDQTFERVGGNKKVLVNVRVISATNKDLREQINNNFFREDLFHRLSVVPVHVPPLIQRREDIPPLASQIMNQLSVATGISPKVIDADAIAALQAHDWPGNVRQLRNVVERLLIMSADSLTISMDMLPSEIISDVFAVRPSMNNDIMSLSLRDAREKFEREYLKVQVSRFSGNISRTAEYIGMERSALHRKLKNLGLANHEKSNERKIPEKGL</sequence>
<protein>
    <submittedName>
        <fullName evidence="9">Nitrogen regulation protein NtrX</fullName>
    </submittedName>
</protein>
<dbReference type="GO" id="GO:0043565">
    <property type="term" value="F:sequence-specific DNA binding"/>
    <property type="evidence" value="ECO:0007669"/>
    <property type="project" value="InterPro"/>
</dbReference>
<dbReference type="SMART" id="SM00448">
    <property type="entry name" value="REC"/>
    <property type="match status" value="1"/>
</dbReference>
<dbReference type="GO" id="GO:0006355">
    <property type="term" value="P:regulation of DNA-templated transcription"/>
    <property type="evidence" value="ECO:0007669"/>
    <property type="project" value="InterPro"/>
</dbReference>
<evidence type="ECO:0000313" key="9">
    <source>
        <dbReference type="EMBL" id="VAX08111.1"/>
    </source>
</evidence>
<dbReference type="SUPFAM" id="SSF52172">
    <property type="entry name" value="CheY-like"/>
    <property type="match status" value="1"/>
</dbReference>
<dbReference type="CDD" id="cd17550">
    <property type="entry name" value="REC_NtrX-like"/>
    <property type="match status" value="1"/>
</dbReference>
<keyword evidence="2" id="KW-0547">Nucleotide-binding</keyword>
<dbReference type="SUPFAM" id="SSF52540">
    <property type="entry name" value="P-loop containing nucleoside triphosphate hydrolases"/>
    <property type="match status" value="1"/>
</dbReference>
<dbReference type="Gene3D" id="1.10.8.60">
    <property type="match status" value="1"/>
</dbReference>
<gene>
    <name evidence="9" type="ORF">MNBD_ALPHA03-405</name>
</gene>
<evidence type="ECO:0000256" key="3">
    <source>
        <dbReference type="ARBA" id="ARBA00022840"/>
    </source>
</evidence>
<dbReference type="AlphaFoldDB" id="A0A3B1B1Y8"/>
<evidence type="ECO:0000256" key="5">
    <source>
        <dbReference type="ARBA" id="ARBA00023125"/>
    </source>
</evidence>
<evidence type="ECO:0000256" key="6">
    <source>
        <dbReference type="ARBA" id="ARBA00023163"/>
    </source>
</evidence>